<evidence type="ECO:0000313" key="4">
    <source>
        <dbReference type="Proteomes" id="UP000189941"/>
    </source>
</evidence>
<evidence type="ECO:0000313" key="3">
    <source>
        <dbReference type="EMBL" id="SJZ31233.1"/>
    </source>
</evidence>
<dbReference type="PROSITE" id="PS50994">
    <property type="entry name" value="INTEGRASE"/>
    <property type="match status" value="1"/>
</dbReference>
<comment type="function">
    <text evidence="1">Involved in the transposition of the insertion sequence.</text>
</comment>
<keyword evidence="4" id="KW-1185">Reference proteome</keyword>
<dbReference type="InterPro" id="IPR036397">
    <property type="entry name" value="RNaseH_sf"/>
</dbReference>
<reference evidence="4" key="1">
    <citation type="submission" date="2017-02" db="EMBL/GenBank/DDBJ databases">
        <authorList>
            <person name="Varghese N."/>
            <person name="Submissions S."/>
        </authorList>
    </citation>
    <scope>NUCLEOTIDE SEQUENCE [LARGE SCALE GENOMIC DNA]</scope>
    <source>
        <strain evidence="4">DSM 15739</strain>
    </source>
</reference>
<dbReference type="InterPro" id="IPR001584">
    <property type="entry name" value="Integrase_cat-core"/>
</dbReference>
<evidence type="ECO:0000256" key="1">
    <source>
        <dbReference type="ARBA" id="ARBA00002286"/>
    </source>
</evidence>
<dbReference type="GO" id="GO:0015074">
    <property type="term" value="P:DNA integration"/>
    <property type="evidence" value="ECO:0007669"/>
    <property type="project" value="InterPro"/>
</dbReference>
<dbReference type="Gene3D" id="3.30.420.10">
    <property type="entry name" value="Ribonuclease H-like superfamily/Ribonuclease H"/>
    <property type="match status" value="1"/>
</dbReference>
<gene>
    <name evidence="3" type="ORF">SAMN02746011_00154</name>
</gene>
<dbReference type="InterPro" id="IPR050900">
    <property type="entry name" value="Transposase_IS3/IS150/IS904"/>
</dbReference>
<dbReference type="Pfam" id="PF13276">
    <property type="entry name" value="HTH_21"/>
    <property type="match status" value="1"/>
</dbReference>
<dbReference type="RefSeq" id="WP_078755035.1">
    <property type="nucleotide sequence ID" value="NZ_FUWO01000001.1"/>
</dbReference>
<dbReference type="SUPFAM" id="SSF53098">
    <property type="entry name" value="Ribonuclease H-like"/>
    <property type="match status" value="1"/>
</dbReference>
<organism evidence="3 4">
    <name type="scientific">Globicatella sulfidifaciens DSM 15739</name>
    <dbReference type="NCBI Taxonomy" id="1121925"/>
    <lineage>
        <taxon>Bacteria</taxon>
        <taxon>Bacillati</taxon>
        <taxon>Bacillota</taxon>
        <taxon>Bacilli</taxon>
        <taxon>Lactobacillales</taxon>
        <taxon>Aerococcaceae</taxon>
        <taxon>Globicatella</taxon>
    </lineage>
</organism>
<proteinExistence type="predicted"/>
<dbReference type="NCBIfam" id="NF033516">
    <property type="entry name" value="transpos_IS3"/>
    <property type="match status" value="1"/>
</dbReference>
<dbReference type="GO" id="GO:0003676">
    <property type="term" value="F:nucleic acid binding"/>
    <property type="evidence" value="ECO:0007669"/>
    <property type="project" value="InterPro"/>
</dbReference>
<dbReference type="PANTHER" id="PTHR46889">
    <property type="entry name" value="TRANSPOSASE INSF FOR INSERTION SEQUENCE IS3B-RELATED"/>
    <property type="match status" value="1"/>
</dbReference>
<name>A0A1T4JM57_9LACT</name>
<dbReference type="STRING" id="1121925.SAMN02746011_00154"/>
<dbReference type="PANTHER" id="PTHR46889:SF4">
    <property type="entry name" value="TRANSPOSASE INSO FOR INSERTION SEQUENCE ELEMENT IS911B-RELATED"/>
    <property type="match status" value="1"/>
</dbReference>
<dbReference type="Pfam" id="PF00665">
    <property type="entry name" value="rve"/>
    <property type="match status" value="1"/>
</dbReference>
<dbReference type="InterPro" id="IPR012337">
    <property type="entry name" value="RNaseH-like_sf"/>
</dbReference>
<evidence type="ECO:0000259" key="2">
    <source>
        <dbReference type="PROSITE" id="PS50994"/>
    </source>
</evidence>
<sequence>MIAIRNLHEQTTYTLAIILKVLDFPKATYHYHLKRVNRPDKDKDLKNEILDIRKIHKDYGYRRVCAELWRRGHQIGKNKVQRLMKSLKLQVTSFTRKSRKYNSYKGDIGKTAPNRLKRRFTSTIPHQKIVTDTTEFRYYDADDSGQLQLRKLYLDPFIDLFNMEVVSYKISAQPNKTSMKAALKEAVEATSNCEYRRTFHSDQGWAYQMNEYQELLKDNKIFQSMSRKGNCLDNAPAENFFGIMKQEMYYGNVYHSYEALEQAIHNYIRYYNEDRIKEKLGYLSPVEYKKHYTSLSA</sequence>
<dbReference type="InterPro" id="IPR025948">
    <property type="entry name" value="HTH-like_dom"/>
</dbReference>
<dbReference type="Proteomes" id="UP000189941">
    <property type="component" value="Unassembled WGS sequence"/>
</dbReference>
<protein>
    <submittedName>
        <fullName evidence="3">Transposase InsO and inactivated derivatives</fullName>
    </submittedName>
</protein>
<dbReference type="InterPro" id="IPR048020">
    <property type="entry name" value="Transpos_IS3"/>
</dbReference>
<dbReference type="AlphaFoldDB" id="A0A1T4JM57"/>
<dbReference type="Pfam" id="PF13333">
    <property type="entry name" value="rve_2"/>
    <property type="match status" value="1"/>
</dbReference>
<feature type="domain" description="Integrase catalytic" evidence="2">
    <location>
        <begin position="121"/>
        <end position="293"/>
    </location>
</feature>
<dbReference type="EMBL" id="FUWO01000001">
    <property type="protein sequence ID" value="SJZ31233.1"/>
    <property type="molecule type" value="Genomic_DNA"/>
</dbReference>
<accession>A0A1T4JM57</accession>